<evidence type="ECO:0000313" key="3">
    <source>
        <dbReference type="EMBL" id="SDD79618.1"/>
    </source>
</evidence>
<evidence type="ECO:0000313" key="2">
    <source>
        <dbReference type="EMBL" id="GEL70132.1"/>
    </source>
</evidence>
<reference evidence="2 5" key="2">
    <citation type="submission" date="2019-07" db="EMBL/GenBank/DDBJ databases">
        <title>Whole genome shotgun sequence of Myxococcus virescens NBRC 100334.</title>
        <authorList>
            <person name="Hosoyama A."/>
            <person name="Uohara A."/>
            <person name="Ohji S."/>
            <person name="Ichikawa N."/>
        </authorList>
    </citation>
    <scope>NUCLEOTIDE SEQUENCE [LARGE SCALE GENOMIC DNA]</scope>
    <source>
        <strain evidence="2 5">NBRC 100334</strain>
    </source>
</reference>
<organism evidence="2 5">
    <name type="scientific">Myxococcus virescens</name>
    <dbReference type="NCBI Taxonomy" id="83456"/>
    <lineage>
        <taxon>Bacteria</taxon>
        <taxon>Pseudomonadati</taxon>
        <taxon>Myxococcota</taxon>
        <taxon>Myxococcia</taxon>
        <taxon>Myxococcales</taxon>
        <taxon>Cystobacterineae</taxon>
        <taxon>Myxococcaceae</taxon>
        <taxon>Myxococcus</taxon>
    </lineage>
</organism>
<evidence type="ECO:0000313" key="4">
    <source>
        <dbReference type="Proteomes" id="UP000198717"/>
    </source>
</evidence>
<dbReference type="Proteomes" id="UP000321224">
    <property type="component" value="Unassembled WGS sequence"/>
</dbReference>
<accession>A0A511H9D3</accession>
<feature type="signal peptide" evidence="1">
    <location>
        <begin position="1"/>
        <end position="23"/>
    </location>
</feature>
<evidence type="ECO:0000256" key="1">
    <source>
        <dbReference type="SAM" id="SignalP"/>
    </source>
</evidence>
<proteinExistence type="predicted"/>
<dbReference type="Proteomes" id="UP000198717">
    <property type="component" value="Unassembled WGS sequence"/>
</dbReference>
<sequence>MKVILMNLAATAALATTAVLLVADSGEKGCHQPAQSVTFDVGHNTCGAPGILMVSTPQDTCRLDVEVEERTGLPMTGDVYDGNVDLRQGDNWYLADMNVAITVGADGGTLPGDAGTGTAVEVNRACEVLREGEVLRLKCTARRADLANEPVSACEAVLTPR</sequence>
<protein>
    <submittedName>
        <fullName evidence="2">Uncharacterized protein</fullName>
    </submittedName>
</protein>
<evidence type="ECO:0000313" key="5">
    <source>
        <dbReference type="Proteomes" id="UP000321224"/>
    </source>
</evidence>
<gene>
    <name evidence="2" type="ORF">MVI01_19160</name>
    <name evidence="3" type="ORF">SAMN04488504_102735</name>
</gene>
<name>A0A511H9D3_9BACT</name>
<comment type="caution">
    <text evidence="2">The sequence shown here is derived from an EMBL/GenBank/DDBJ whole genome shotgun (WGS) entry which is preliminary data.</text>
</comment>
<dbReference type="EMBL" id="FNAJ01000002">
    <property type="protein sequence ID" value="SDD79618.1"/>
    <property type="molecule type" value="Genomic_DNA"/>
</dbReference>
<dbReference type="AlphaFoldDB" id="A0A511H9D3"/>
<keyword evidence="1" id="KW-0732">Signal</keyword>
<feature type="chain" id="PRO_5022697233" evidence="1">
    <location>
        <begin position="24"/>
        <end position="161"/>
    </location>
</feature>
<dbReference type="EMBL" id="BJVY01000008">
    <property type="protein sequence ID" value="GEL70132.1"/>
    <property type="molecule type" value="Genomic_DNA"/>
</dbReference>
<reference evidence="3 4" key="1">
    <citation type="submission" date="2016-10" db="EMBL/GenBank/DDBJ databases">
        <authorList>
            <person name="Varghese N."/>
            <person name="Submissions S."/>
        </authorList>
    </citation>
    <scope>NUCLEOTIDE SEQUENCE [LARGE SCALE GENOMIC DNA]</scope>
    <source>
        <strain evidence="3 4">DSM 2260</strain>
    </source>
</reference>
<keyword evidence="4" id="KW-1185">Reference proteome</keyword>
<dbReference type="RefSeq" id="WP_090488629.1">
    <property type="nucleotide sequence ID" value="NZ_BJVY01000008.1"/>
</dbReference>